<reference evidence="1" key="1">
    <citation type="journal article" date="2019" name="PLoS Negl. Trop. Dis.">
        <title>Revisiting the worldwide diversity of Leptospira species in the environment.</title>
        <authorList>
            <person name="Vincent A.T."/>
            <person name="Schiettekatte O."/>
            <person name="Bourhy P."/>
            <person name="Veyrier F.J."/>
            <person name="Picardeau M."/>
        </authorList>
    </citation>
    <scope>NUCLEOTIDE SEQUENCE [LARGE SCALE GENOMIC DNA]</scope>
    <source>
        <strain evidence="1">201702455</strain>
    </source>
</reference>
<name>A0A4R9K8P6_9LEPT</name>
<dbReference type="Proteomes" id="UP000297762">
    <property type="component" value="Unassembled WGS sequence"/>
</dbReference>
<keyword evidence="2" id="KW-1185">Reference proteome</keyword>
<sequence>SESLQKLKEDAENRKKLEGAKINEKALEMLHDYLAGLPQNSRNFDTIYLKVLKDADTSSLGLDLDSDALTKRKALDIVLDFFRNNRNAISNQLASTDYDDWISSLGDEVDAAGESVSFYEDGGKFSEEDRSDIRASGTSEEKRLLNEYYNFGSTFFFGSAVQSKVASLDQASQNFSAFATQVTTRGVLSALTDDYFEAQENKTSGLLAEIRSKIGGLSSVTASDLLQDSFNIGTNLDHDNEEEDRRKNLLSEYLTGKTSTEDFLLAMSDLSSLSNIFGASIATKVYSDATGLKGQYTSQLTDYVNASNNLTNSLNNANDAVNSAVALFADNRLDYFNGQLSSLQGIYDLRNYEDPTNPGVPVFTSMDFSSLGNYISGISASLSGWNTAKGNLQTAFASYNDAKATLSSLTPGSDEFLTQSNTVLSKFNDLKTAYDEARGYLQIVTGDTQSAYTESRNLVTQMKSEESLSGNFLLNATTLATAPAGILDQYTTNPGNFTYFASLQSGPVELLITEEMSVTLGMLGLAIDQSDLSGVFAKSTGLDSITTSLNSVSTTYASLNSTKTKIEDFQDGLSDRVVVYLGEGSKNQIDQEELISYVKDLRNFFITKQQNGEQVNSSILSALETAGAYTDELENLKYFASIAVADRTESNLNTALTTAKTYTTTIQEARTLFVELQSTLKALQASGQPAFNSITQIEAGLQKFASLQTKLQGSDFELDADVVSGMDSLKNYAWEIRKEQLGEAFLSELVSNTSLDQFITEVRAGKQWAVDPNSASTNPYALSQNTEAKFLGQALTETQIQELYSFLKVYRDQAKIQNADLSKGIESVLISSDPDIKEELQKQALAIGYERINTSLAQGAFASASSYPPELADYALVSNFSAYLGAIAAAATANNQTVDKSEVLRNFLLTYGIASQGQSLLENFVSNFDTRNSSYYLPDFLKERDLTYAYYSRSATENITPDNMASLTSWLQSKKYESSLVNSLNKTVRMDSLLSGYLGDPDSEYLDYAGNKLSGGLSDSEKQGFVLYKAGLYSPFAALDPMSNI</sequence>
<organism evidence="1 2">
    <name type="scientific">Leptospira sarikeiensis</name>
    <dbReference type="NCBI Taxonomy" id="2484943"/>
    <lineage>
        <taxon>Bacteria</taxon>
        <taxon>Pseudomonadati</taxon>
        <taxon>Spirochaetota</taxon>
        <taxon>Spirochaetia</taxon>
        <taxon>Leptospirales</taxon>
        <taxon>Leptospiraceae</taxon>
        <taxon>Leptospira</taxon>
    </lineage>
</organism>
<evidence type="ECO:0000313" key="2">
    <source>
        <dbReference type="Proteomes" id="UP000297762"/>
    </source>
</evidence>
<feature type="non-terminal residue" evidence="1">
    <location>
        <position position="1045"/>
    </location>
</feature>
<feature type="non-terminal residue" evidence="1">
    <location>
        <position position="1"/>
    </location>
</feature>
<protein>
    <submittedName>
        <fullName evidence="1">Uncharacterized protein</fullName>
    </submittedName>
</protein>
<comment type="caution">
    <text evidence="1">The sequence shown here is derived from an EMBL/GenBank/DDBJ whole genome shotgun (WGS) entry which is preliminary data.</text>
</comment>
<accession>A0A4R9K8P6</accession>
<gene>
    <name evidence="1" type="ORF">EHQ64_09090</name>
</gene>
<dbReference type="EMBL" id="RQGF01000021">
    <property type="protein sequence ID" value="TGL62042.1"/>
    <property type="molecule type" value="Genomic_DNA"/>
</dbReference>
<proteinExistence type="predicted"/>
<evidence type="ECO:0000313" key="1">
    <source>
        <dbReference type="EMBL" id="TGL62042.1"/>
    </source>
</evidence>
<dbReference type="AlphaFoldDB" id="A0A4R9K8P6"/>